<dbReference type="EMBL" id="AZEU01000227">
    <property type="protein sequence ID" value="KRL42530.1"/>
    <property type="molecule type" value="Genomic_DNA"/>
</dbReference>
<proteinExistence type="predicted"/>
<organism evidence="1 2">
    <name type="scientific">Lacticaseibacillus manihotivorans DSM 13343 = JCM 12514</name>
    <dbReference type="NCBI Taxonomy" id="1423769"/>
    <lineage>
        <taxon>Bacteria</taxon>
        <taxon>Bacillati</taxon>
        <taxon>Bacillota</taxon>
        <taxon>Bacilli</taxon>
        <taxon>Lactobacillales</taxon>
        <taxon>Lactobacillaceae</taxon>
        <taxon>Lacticaseibacillus</taxon>
    </lineage>
</organism>
<dbReference type="PANTHER" id="PTHR35271">
    <property type="entry name" value="ABC TRANSPORTER, SUBSTRATE-BINDING LIPOPROTEIN-RELATED"/>
    <property type="match status" value="1"/>
</dbReference>
<comment type="caution">
    <text evidence="1">The sequence shown here is derived from an EMBL/GenBank/DDBJ whole genome shotgun (WGS) entry which is preliminary data.</text>
</comment>
<dbReference type="Pfam" id="PF04392">
    <property type="entry name" value="ABC_sub_bind"/>
    <property type="match status" value="1"/>
</dbReference>
<dbReference type="CDD" id="cd06325">
    <property type="entry name" value="PBP1_ABC_unchar_transporter"/>
    <property type="match status" value="1"/>
</dbReference>
<dbReference type="InterPro" id="IPR007487">
    <property type="entry name" value="ABC_transpt-TYRBP-like"/>
</dbReference>
<evidence type="ECO:0000313" key="1">
    <source>
        <dbReference type="EMBL" id="KRL42530.1"/>
    </source>
</evidence>
<sequence length="333" mass="35228">MTGFCFAHAKHFGGNIFMKKQLLLGLVGIAMLGLAACGQQTKADDNTVKVGVLQLIDQTALTDARKGFEEELAKAGYKGSKIKIDYVNAQGDQANLKTMSEQLAKDKNDVNLAIATPAAQALQKGDPDTPMVFTAVTDPKYAGLVDNLKAPSKNATGVVDMVDIPQQIQYMHHLFPKAKTVGMLYNAAEQNSIVQVKAATKAAKKLGLKVVKRTVASTNDVQSATEALAGLSDVIYAPTDNTVAAAMATVGKVSLAKKVPVVPAASTMVQDGGVANIGINYKDLGKQTAKLAIQIIKGKKVKDLAVEKPAKVTVIKNEKMMKAFGITDADTKQ</sequence>
<name>A0A0R1QKQ5_9LACO</name>
<dbReference type="Proteomes" id="UP000051790">
    <property type="component" value="Unassembled WGS sequence"/>
</dbReference>
<dbReference type="SUPFAM" id="SSF53822">
    <property type="entry name" value="Periplasmic binding protein-like I"/>
    <property type="match status" value="1"/>
</dbReference>
<accession>A0A0R1QKQ5</accession>
<protein>
    <submittedName>
        <fullName evidence="1">ABC-type uncharacterized transport system, periplasmic component</fullName>
    </submittedName>
</protein>
<keyword evidence="2" id="KW-1185">Reference proteome</keyword>
<dbReference type="PANTHER" id="PTHR35271:SF1">
    <property type="entry name" value="ABC TRANSPORTER, SUBSTRATE-BINDING LIPOPROTEIN"/>
    <property type="match status" value="1"/>
</dbReference>
<gene>
    <name evidence="1" type="ORF">FD01_GL001922</name>
</gene>
<evidence type="ECO:0000313" key="2">
    <source>
        <dbReference type="Proteomes" id="UP000051790"/>
    </source>
</evidence>
<dbReference type="InterPro" id="IPR028082">
    <property type="entry name" value="Peripla_BP_I"/>
</dbReference>
<reference evidence="1 2" key="1">
    <citation type="journal article" date="2015" name="Genome Announc.">
        <title>Expanding the biotechnology potential of lactobacilli through comparative genomics of 213 strains and associated genera.</title>
        <authorList>
            <person name="Sun Z."/>
            <person name="Harris H.M."/>
            <person name="McCann A."/>
            <person name="Guo C."/>
            <person name="Argimon S."/>
            <person name="Zhang W."/>
            <person name="Yang X."/>
            <person name="Jeffery I.B."/>
            <person name="Cooney J.C."/>
            <person name="Kagawa T.F."/>
            <person name="Liu W."/>
            <person name="Song Y."/>
            <person name="Salvetti E."/>
            <person name="Wrobel A."/>
            <person name="Rasinkangas P."/>
            <person name="Parkhill J."/>
            <person name="Rea M.C."/>
            <person name="O'Sullivan O."/>
            <person name="Ritari J."/>
            <person name="Douillard F.P."/>
            <person name="Paul Ross R."/>
            <person name="Yang R."/>
            <person name="Briner A.E."/>
            <person name="Felis G.E."/>
            <person name="de Vos W.M."/>
            <person name="Barrangou R."/>
            <person name="Klaenhammer T.R."/>
            <person name="Caufield P.W."/>
            <person name="Cui Y."/>
            <person name="Zhang H."/>
            <person name="O'Toole P.W."/>
        </authorList>
    </citation>
    <scope>NUCLEOTIDE SEQUENCE [LARGE SCALE GENOMIC DNA]</scope>
    <source>
        <strain evidence="1 2">DSM 13343</strain>
    </source>
</reference>
<dbReference type="AlphaFoldDB" id="A0A0R1QKQ5"/>
<dbReference type="Gene3D" id="3.40.50.2300">
    <property type="match status" value="2"/>
</dbReference>
<dbReference type="PATRIC" id="fig|1423769.4.peg.2070"/>